<keyword evidence="3" id="KW-1185">Reference proteome</keyword>
<dbReference type="RefSeq" id="WP_180569469.1">
    <property type="nucleotide sequence ID" value="NZ_JACCKB010000025.1"/>
</dbReference>
<proteinExistence type="predicted"/>
<feature type="signal peptide" evidence="1">
    <location>
        <begin position="1"/>
        <end position="21"/>
    </location>
</feature>
<keyword evidence="1" id="KW-0732">Signal</keyword>
<evidence type="ECO:0000313" key="2">
    <source>
        <dbReference type="EMBL" id="NYZ67446.1"/>
    </source>
</evidence>
<name>A0A853IIK3_9GAMM</name>
<gene>
    <name evidence="2" type="ORF">H0A36_15625</name>
</gene>
<dbReference type="Proteomes" id="UP000569732">
    <property type="component" value="Unassembled WGS sequence"/>
</dbReference>
<evidence type="ECO:0000256" key="1">
    <source>
        <dbReference type="SAM" id="SignalP"/>
    </source>
</evidence>
<sequence length="129" mass="13944">MLKKLLLSSIFAVTSITSVYATEGVNEAEPIAASCQGSWRLTCSTPATCGNFASTQRGYVSDNGCSVHWGPHQSIGCSNPGYRAVTVGKSGDDRYTEWYFSYTNRGRCPVKAVVHTPGQKVSVFKVLIQ</sequence>
<evidence type="ECO:0000313" key="3">
    <source>
        <dbReference type="Proteomes" id="UP000569732"/>
    </source>
</evidence>
<accession>A0A853IIK3</accession>
<comment type="caution">
    <text evidence="2">The sequence shown here is derived from an EMBL/GenBank/DDBJ whole genome shotgun (WGS) entry which is preliminary data.</text>
</comment>
<feature type="chain" id="PRO_5032416513" evidence="1">
    <location>
        <begin position="22"/>
        <end position="129"/>
    </location>
</feature>
<protein>
    <submittedName>
        <fullName evidence="2">Uncharacterized protein</fullName>
    </submittedName>
</protein>
<reference evidence="2 3" key="1">
    <citation type="submission" date="2020-07" db="EMBL/GenBank/DDBJ databases">
        <title>Endozoicomonas sp. nov., isolated from sediment.</title>
        <authorList>
            <person name="Gu T."/>
        </authorList>
    </citation>
    <scope>NUCLEOTIDE SEQUENCE [LARGE SCALE GENOMIC DNA]</scope>
    <source>
        <strain evidence="2 3">SM1973</strain>
    </source>
</reference>
<organism evidence="2 3">
    <name type="scientific">Spartinivicinus marinus</name>
    <dbReference type="NCBI Taxonomy" id="2994442"/>
    <lineage>
        <taxon>Bacteria</taxon>
        <taxon>Pseudomonadati</taxon>
        <taxon>Pseudomonadota</taxon>
        <taxon>Gammaproteobacteria</taxon>
        <taxon>Oceanospirillales</taxon>
        <taxon>Zooshikellaceae</taxon>
        <taxon>Spartinivicinus</taxon>
    </lineage>
</organism>
<dbReference type="EMBL" id="JACCKB010000025">
    <property type="protein sequence ID" value="NYZ67446.1"/>
    <property type="molecule type" value="Genomic_DNA"/>
</dbReference>
<dbReference type="AlphaFoldDB" id="A0A853IIK3"/>